<dbReference type="PROSITE" id="PS50294">
    <property type="entry name" value="WD_REPEATS_REGION"/>
    <property type="match status" value="1"/>
</dbReference>
<dbReference type="InterPro" id="IPR005108">
    <property type="entry name" value="HELP"/>
</dbReference>
<organism evidence="9 10">
    <name type="scientific">Branchiostoma lanceolatum</name>
    <name type="common">Common lancelet</name>
    <name type="synonym">Amphioxus lanceolatum</name>
    <dbReference type="NCBI Taxonomy" id="7740"/>
    <lineage>
        <taxon>Eukaryota</taxon>
        <taxon>Metazoa</taxon>
        <taxon>Chordata</taxon>
        <taxon>Cephalochordata</taxon>
        <taxon>Leptocardii</taxon>
        <taxon>Amphioxiformes</taxon>
        <taxon>Branchiostomatidae</taxon>
        <taxon>Branchiostoma</taxon>
    </lineage>
</organism>
<dbReference type="PROSITE" id="PS00678">
    <property type="entry name" value="WD_REPEATS_1"/>
    <property type="match status" value="1"/>
</dbReference>
<dbReference type="FunFam" id="2.130.10.10:FF:000320">
    <property type="entry name" value="echinoderm microtubule-associated protein-like 6"/>
    <property type="match status" value="2"/>
</dbReference>
<reference evidence="9" key="1">
    <citation type="submission" date="2022-01" db="EMBL/GenBank/DDBJ databases">
        <authorList>
            <person name="Braso-Vives M."/>
        </authorList>
    </citation>
    <scope>NUCLEOTIDE SEQUENCE</scope>
</reference>
<dbReference type="InterPro" id="IPR018247">
    <property type="entry name" value="EF_Hand_1_Ca_BS"/>
</dbReference>
<dbReference type="EMBL" id="OV696699">
    <property type="protein sequence ID" value="CAH1245788.1"/>
    <property type="molecule type" value="Genomic_DNA"/>
</dbReference>
<dbReference type="Gene3D" id="3.10.20.230">
    <property type="entry name" value="Doublecortin domain"/>
    <property type="match status" value="1"/>
</dbReference>
<dbReference type="OrthoDB" id="47802at2759"/>
<keyword evidence="2 5" id="KW-0853">WD repeat</keyword>
<dbReference type="InterPro" id="IPR015943">
    <property type="entry name" value="WD40/YVTN_repeat-like_dom_sf"/>
</dbReference>
<evidence type="ECO:0000256" key="3">
    <source>
        <dbReference type="ARBA" id="ARBA00022737"/>
    </source>
</evidence>
<protein>
    <submittedName>
        <fullName evidence="9">EML6 protein</fullName>
    </submittedName>
</protein>
<dbReference type="InterPro" id="IPR011992">
    <property type="entry name" value="EF-hand-dom_pair"/>
</dbReference>
<dbReference type="PROSITE" id="PS50309">
    <property type="entry name" value="DC"/>
    <property type="match status" value="1"/>
</dbReference>
<dbReference type="SMART" id="SM00320">
    <property type="entry name" value="WD40"/>
    <property type="match status" value="20"/>
</dbReference>
<feature type="repeat" description="WD" evidence="5">
    <location>
        <begin position="678"/>
        <end position="712"/>
    </location>
</feature>
<dbReference type="InterPro" id="IPR050630">
    <property type="entry name" value="WD_repeat_EMAP"/>
</dbReference>
<feature type="repeat" description="WD" evidence="5">
    <location>
        <begin position="1624"/>
        <end position="1665"/>
    </location>
</feature>
<feature type="region of interest" description="Disordered" evidence="6">
    <location>
        <begin position="1152"/>
        <end position="1179"/>
    </location>
</feature>
<dbReference type="SUPFAM" id="SSF50998">
    <property type="entry name" value="Quinoprotein alcohol dehydrogenase-like"/>
    <property type="match status" value="2"/>
</dbReference>
<dbReference type="PROSITE" id="PS50082">
    <property type="entry name" value="WD_REPEATS_2"/>
    <property type="match status" value="6"/>
</dbReference>
<evidence type="ECO:0000256" key="4">
    <source>
        <dbReference type="ARBA" id="ARBA00022837"/>
    </source>
</evidence>
<dbReference type="FunFam" id="2.130.10.10:FF:000024">
    <property type="entry name" value="Putative echinoderm microtubule-associated protein-like 6"/>
    <property type="match status" value="1"/>
</dbReference>
<dbReference type="SUPFAM" id="SSF50978">
    <property type="entry name" value="WD40 repeat-like"/>
    <property type="match status" value="3"/>
</dbReference>
<evidence type="ECO:0000256" key="6">
    <source>
        <dbReference type="SAM" id="MobiDB-lite"/>
    </source>
</evidence>
<evidence type="ECO:0000259" key="8">
    <source>
        <dbReference type="PROSITE" id="PS50309"/>
    </source>
</evidence>
<feature type="compositionally biased region" description="Acidic residues" evidence="6">
    <location>
        <begin position="1160"/>
        <end position="1179"/>
    </location>
</feature>
<dbReference type="SUPFAM" id="SSF89837">
    <property type="entry name" value="Doublecortin (DC)"/>
    <property type="match status" value="1"/>
</dbReference>
<dbReference type="InterPro" id="IPR001680">
    <property type="entry name" value="WD40_rpt"/>
</dbReference>
<feature type="repeat" description="WD" evidence="5">
    <location>
        <begin position="765"/>
        <end position="790"/>
    </location>
</feature>
<dbReference type="InterPro" id="IPR002048">
    <property type="entry name" value="EF_hand_dom"/>
</dbReference>
<feature type="repeat" description="WD" evidence="5">
    <location>
        <begin position="1541"/>
        <end position="1582"/>
    </location>
</feature>
<dbReference type="GO" id="GO:0008017">
    <property type="term" value="F:microtubule binding"/>
    <property type="evidence" value="ECO:0007669"/>
    <property type="project" value="TreeGrafter"/>
</dbReference>
<dbReference type="InterPro" id="IPR055442">
    <property type="entry name" value="Beta-prop_EML-like_2nd"/>
</dbReference>
<evidence type="ECO:0000256" key="5">
    <source>
        <dbReference type="PROSITE-ProRule" id="PRU00221"/>
    </source>
</evidence>
<dbReference type="SMART" id="SM00537">
    <property type="entry name" value="DCX"/>
    <property type="match status" value="1"/>
</dbReference>
<dbReference type="InterPro" id="IPR019775">
    <property type="entry name" value="WD40_repeat_CS"/>
</dbReference>
<sequence length="1937" mass="214189">MRRCRLWLTDAASKHVQCLASRHLTAIGVPTTVWQIPVTDRYVKGQKAELTPRHGHQDGKDGPCIINVFRIMGKGVKSAISDCPCMGKGVKSAISCFCSVFRNGDSLTPATLVVFRRGQPPQQVFALLRAKMKFDVKNLYVLNGRRVGDISRLKHGGYYVASGPERFKRVEYRVAEDGITPRKRNGVLPPLKKEAAEPASTKWRSASRKAFIASSMSNPIGAGHKARKPEALSEATDRSVPAARLRLEWVYGYRGHKCRNNVHYSAAGEVVYFAAAVGIVYNPDKHTQRFFMGHSDDIISLALHPERTLVATGQVGDESGKVGSVPYVCVWDSNTTQAVSILKGMHAMGARILAFDSTGERLVSVGVGPQPEAVVWDWGKGQVLGKGVALDRQPEIVVWDWSKGQVLGKDVAPDRYVQQPEIVVWDWSKGQVLGKGVALDRQPEIVVWDWSKGQVLGKDVAPDRQPEIVVWDWGKGQVLGKDVALDRVFDVKFNPWKPEQLVTCGVDHLQFWTLSPEGGMTSEEGDFTDSSRKAALLSVAFGSGDVVYSGTEKGDVYVWRDGKLSAQEVVQNAHESKVVFVEAQLTADPRGSARVRGFSSVSSDGTVNLYDENFSQTNTLKLGEGDRDLSVCSLAFSPTARTVLVGTTTNELLEVDISEPDAPRTVHELVQGHGPGELRALAVHPSEPSFLTSGEDHTVRIWSMKDRSPVLRREVHDGTVMAAAFSPDGSHIALGMKDGKIEILYKRDMSQKTVHVTSDTLGQAVRDLKYSPDGRYLAAASHDGRVAVFDPTANYDSVRQFPAGSYPVMHIDWSTDSRFLQTNDEQGERQVYKMPEGKMANKRDDLSAIAWETWTGVLGDEVQGIWPKYSDLSDVNTADVNFDHGVMVTGDDQGLVKLFRFPCIRKGAKFRKYGGHADHVTNVRFSCEGSRVVSIGGADSTVFQWKLLPDVQDVDASVTGELSLRYRRVITVFQWKLLPDVQDVDASVTGELSLSSSGNCCRTFRATRTAGTSALQVSYHCVIAALSLRYSRVITVFQWKLLPDIPGYDNGPDASVTGALSSRYRCVITVFQWKLLPDTPGYDNGLDASVTGESSLCYSRVITVFQWKLLPDITGYDNGGDASVTGELSLRFITVFQWKLLPDIPGYDNGGDASVTDYLSSDEEQEDSDVSDADLDSDVEQEAEVTYDRHVAKDDVKKRKKSFKYLTSGVDRNKPPYESLQLKFVHGYRAQDCRNNLHYTRNGEVVYHVAAVGIVYERDSHSQRFYLQHTDDILCLTKHPTDDIFATGQVGKDPAIHVWESENMENLAVLQGQHARGVCELDFTAAGTRLASVGLDDDHSIVIWDWKTATPLAKTKGHKDKIFGVQWNPYDSARFVTIGIKHVKFWTMSGNSFTSRRGIFGSAGEINTMVSVAHGGTPEDVYTGAPSGQVYVWRGNNLARTVQAHSGPCFSVKVDGHDILTAGKDGVVCVWTEDFAKCVKRFTINRHFLRSGQGALLEDKPPVRTVCPGEGTVLVGTKNGEVLELDRATGKFAILAQGHMGRHRENELWGLATHPTKHIVATVSDDRTLRLWDVAENVMLAARRLEVGGRCADFSPDGRLLAVGQNNGSFFVLHLESWEVKTKFHHRKEKISDIRFSPDGKYLAVASHENHVDVYNMEKGKRVGICKGASSYITHIDWEGTGRVLQVNSGARERLFFEVPRCKHLPMREPDKTLQWYTWTGVLGPLSSGVWPAGCDVTDVNAVSASHDWSLLAAADDFGFVKLFRFPCDGDYAKFKKYLGHSSHVTNVRWSHDDTRLMTTGGMDTSLMVWVRRRSAPRDDGACESDDSDTDLEDGEDVEEEDEDDDVVDEVEKSRALFAMADVDSDGTVTSSELAKALRKLGYRPTEADIRDILAAADDDDTEGTNGDSGVDPGESDSLDFDRFHLALTSYRDRWVR</sequence>
<gene>
    <name evidence="9" type="primary">EML6</name>
    <name evidence="9" type="ORF">BLAG_LOCUS8009</name>
</gene>
<dbReference type="PANTHER" id="PTHR13720">
    <property type="entry name" value="WD-40 REPEAT PROTEIN"/>
    <property type="match status" value="1"/>
</dbReference>
<evidence type="ECO:0000313" key="9">
    <source>
        <dbReference type="EMBL" id="CAH1245788.1"/>
    </source>
</evidence>
<feature type="domain" description="EF-hand" evidence="7">
    <location>
        <begin position="1849"/>
        <end position="1884"/>
    </location>
</feature>
<dbReference type="GO" id="GO:0005509">
    <property type="term" value="F:calcium ion binding"/>
    <property type="evidence" value="ECO:0007669"/>
    <property type="project" value="InterPro"/>
</dbReference>
<dbReference type="Gene3D" id="1.10.238.10">
    <property type="entry name" value="EF-hand"/>
    <property type="match status" value="1"/>
</dbReference>
<name>A0A8J9Z1S1_BRALA</name>
<dbReference type="InterPro" id="IPR011047">
    <property type="entry name" value="Quinoprotein_ADH-like_sf"/>
</dbReference>
<evidence type="ECO:0000256" key="2">
    <source>
        <dbReference type="ARBA" id="ARBA00022574"/>
    </source>
</evidence>
<keyword evidence="10" id="KW-1185">Reference proteome</keyword>
<dbReference type="PANTHER" id="PTHR13720:SF33">
    <property type="entry name" value="HELP DOMAIN-CONTAINING PROTEIN"/>
    <property type="match status" value="1"/>
</dbReference>
<keyword evidence="4" id="KW-0106">Calcium</keyword>
<dbReference type="GO" id="GO:0035556">
    <property type="term" value="P:intracellular signal transduction"/>
    <property type="evidence" value="ECO:0007669"/>
    <property type="project" value="InterPro"/>
</dbReference>
<evidence type="ECO:0000256" key="1">
    <source>
        <dbReference type="ARBA" id="ARBA00006489"/>
    </source>
</evidence>
<dbReference type="Pfam" id="PF23409">
    <property type="entry name" value="Beta-prop_EML"/>
    <property type="match status" value="2"/>
</dbReference>
<dbReference type="GO" id="GO:0005929">
    <property type="term" value="C:cilium"/>
    <property type="evidence" value="ECO:0007669"/>
    <property type="project" value="UniProtKB-ARBA"/>
</dbReference>
<comment type="similarity">
    <text evidence="1">Belongs to the WD repeat EMAP family.</text>
</comment>
<evidence type="ECO:0000313" key="10">
    <source>
        <dbReference type="Proteomes" id="UP000838412"/>
    </source>
</evidence>
<dbReference type="Gene3D" id="2.130.10.10">
    <property type="entry name" value="YVTN repeat-like/Quinoprotein amine dehydrogenase"/>
    <property type="match status" value="5"/>
</dbReference>
<feature type="domain" description="Doublecortin" evidence="8">
    <location>
        <begin position="100"/>
        <end position="173"/>
    </location>
</feature>
<dbReference type="CDD" id="cd00051">
    <property type="entry name" value="EFh"/>
    <property type="match status" value="1"/>
</dbReference>
<dbReference type="InterPro" id="IPR003533">
    <property type="entry name" value="Doublecortin_dom"/>
</dbReference>
<dbReference type="Pfam" id="PF03451">
    <property type="entry name" value="HELP"/>
    <property type="match status" value="2"/>
</dbReference>
<dbReference type="Pfam" id="PF03607">
    <property type="entry name" value="DCX"/>
    <property type="match status" value="1"/>
</dbReference>
<feature type="repeat" description="WD" evidence="5">
    <location>
        <begin position="913"/>
        <end position="947"/>
    </location>
</feature>
<dbReference type="InterPro" id="IPR036572">
    <property type="entry name" value="Doublecortin_dom_sf"/>
</dbReference>
<dbReference type="PROSITE" id="PS50222">
    <property type="entry name" value="EF_HAND_2"/>
    <property type="match status" value="1"/>
</dbReference>
<accession>A0A8J9Z1S1</accession>
<dbReference type="Pfam" id="PF23414">
    <property type="entry name" value="Beta-prop_EML_2"/>
    <property type="match status" value="2"/>
</dbReference>
<dbReference type="PROSITE" id="PS00018">
    <property type="entry name" value="EF_HAND_1"/>
    <property type="match status" value="1"/>
</dbReference>
<dbReference type="SUPFAM" id="SSF47473">
    <property type="entry name" value="EF-hand"/>
    <property type="match status" value="1"/>
</dbReference>
<dbReference type="Proteomes" id="UP000838412">
    <property type="component" value="Chromosome 14"/>
</dbReference>
<keyword evidence="3" id="KW-0677">Repeat</keyword>
<feature type="region of interest" description="Disordered" evidence="6">
    <location>
        <begin position="1818"/>
        <end position="1848"/>
    </location>
</feature>
<evidence type="ECO:0000259" key="7">
    <source>
        <dbReference type="PROSITE" id="PS50222"/>
    </source>
</evidence>
<proteinExistence type="inferred from homology"/>
<feature type="repeat" description="WD" evidence="5">
    <location>
        <begin position="1778"/>
        <end position="1810"/>
    </location>
</feature>
<dbReference type="InterPro" id="IPR036322">
    <property type="entry name" value="WD40_repeat_dom_sf"/>
</dbReference>
<feature type="region of interest" description="Disordered" evidence="6">
    <location>
        <begin position="1895"/>
        <end position="1919"/>
    </location>
</feature>
<dbReference type="InterPro" id="IPR055439">
    <property type="entry name" value="Beta-prop_EML_1st"/>
</dbReference>
<feature type="compositionally biased region" description="Acidic residues" evidence="6">
    <location>
        <begin position="1822"/>
        <end position="1848"/>
    </location>
</feature>